<reference evidence="2" key="1">
    <citation type="journal article" date="2014" name="Front. Microbiol.">
        <title>High frequency of phylogenetically diverse reductive dehalogenase-homologous genes in deep subseafloor sedimentary metagenomes.</title>
        <authorList>
            <person name="Kawai M."/>
            <person name="Futagami T."/>
            <person name="Toyoda A."/>
            <person name="Takaki Y."/>
            <person name="Nishi S."/>
            <person name="Hori S."/>
            <person name="Arai W."/>
            <person name="Tsubouchi T."/>
            <person name="Morono Y."/>
            <person name="Uchiyama I."/>
            <person name="Ito T."/>
            <person name="Fujiyama A."/>
            <person name="Inagaki F."/>
            <person name="Takami H."/>
        </authorList>
    </citation>
    <scope>NUCLEOTIDE SEQUENCE</scope>
    <source>
        <strain evidence="2">Expedition CK06-06</strain>
    </source>
</reference>
<evidence type="ECO:0000256" key="1">
    <source>
        <dbReference type="SAM" id="MobiDB-lite"/>
    </source>
</evidence>
<feature type="compositionally biased region" description="Polar residues" evidence="1">
    <location>
        <begin position="13"/>
        <end position="32"/>
    </location>
</feature>
<feature type="region of interest" description="Disordered" evidence="1">
    <location>
        <begin position="1"/>
        <end position="32"/>
    </location>
</feature>
<comment type="caution">
    <text evidence="2">The sequence shown here is derived from an EMBL/GenBank/DDBJ whole genome shotgun (WGS) entry which is preliminary data.</text>
</comment>
<dbReference type="AlphaFoldDB" id="X1KAL5"/>
<protein>
    <submittedName>
        <fullName evidence="2">Uncharacterized protein</fullName>
    </submittedName>
</protein>
<organism evidence="2">
    <name type="scientific">marine sediment metagenome</name>
    <dbReference type="NCBI Taxonomy" id="412755"/>
    <lineage>
        <taxon>unclassified sequences</taxon>
        <taxon>metagenomes</taxon>
        <taxon>ecological metagenomes</taxon>
    </lineage>
</organism>
<dbReference type="EMBL" id="BARV01009785">
    <property type="protein sequence ID" value="GAI04057.1"/>
    <property type="molecule type" value="Genomic_DNA"/>
</dbReference>
<sequence>NLFTGTVEDSGKISISPTNDQPNGMQTSDTLA</sequence>
<accession>X1KAL5</accession>
<name>X1KAL5_9ZZZZ</name>
<evidence type="ECO:0000313" key="2">
    <source>
        <dbReference type="EMBL" id="GAI04057.1"/>
    </source>
</evidence>
<proteinExistence type="predicted"/>
<feature type="non-terminal residue" evidence="2">
    <location>
        <position position="1"/>
    </location>
</feature>
<gene>
    <name evidence="2" type="ORF">S06H3_19167</name>
</gene>